<reference evidence="2" key="1">
    <citation type="journal article" date="2023" name="G3 (Bethesda)">
        <title>Genome assembly and association tests identify interacting loci associated with vigor, precocity, and sex in interspecific pistachio rootstocks.</title>
        <authorList>
            <person name="Palmer W."/>
            <person name="Jacygrad E."/>
            <person name="Sagayaradj S."/>
            <person name="Cavanaugh K."/>
            <person name="Han R."/>
            <person name="Bertier L."/>
            <person name="Beede B."/>
            <person name="Kafkas S."/>
            <person name="Golino D."/>
            <person name="Preece J."/>
            <person name="Michelmore R."/>
        </authorList>
    </citation>
    <scope>NUCLEOTIDE SEQUENCE [LARGE SCALE GENOMIC DNA]</scope>
</reference>
<dbReference type="EMBL" id="CM047746">
    <property type="protein sequence ID" value="KAJ0020499.1"/>
    <property type="molecule type" value="Genomic_DNA"/>
</dbReference>
<gene>
    <name evidence="1" type="ORF">Pint_30926</name>
</gene>
<evidence type="ECO:0000313" key="2">
    <source>
        <dbReference type="Proteomes" id="UP001163603"/>
    </source>
</evidence>
<organism evidence="1 2">
    <name type="scientific">Pistacia integerrima</name>
    <dbReference type="NCBI Taxonomy" id="434235"/>
    <lineage>
        <taxon>Eukaryota</taxon>
        <taxon>Viridiplantae</taxon>
        <taxon>Streptophyta</taxon>
        <taxon>Embryophyta</taxon>
        <taxon>Tracheophyta</taxon>
        <taxon>Spermatophyta</taxon>
        <taxon>Magnoliopsida</taxon>
        <taxon>eudicotyledons</taxon>
        <taxon>Gunneridae</taxon>
        <taxon>Pentapetalae</taxon>
        <taxon>rosids</taxon>
        <taxon>malvids</taxon>
        <taxon>Sapindales</taxon>
        <taxon>Anacardiaceae</taxon>
        <taxon>Pistacia</taxon>
    </lineage>
</organism>
<keyword evidence="2" id="KW-1185">Reference proteome</keyword>
<accession>A0ACC0XMH5</accession>
<comment type="caution">
    <text evidence="1">The sequence shown here is derived from an EMBL/GenBank/DDBJ whole genome shotgun (WGS) entry which is preliminary data.</text>
</comment>
<sequence>MIELPLDPHVNKNGHLAHAYLGSLAVGFRLSLSMFMGYDLPRSNALYGYRIDWGENYKLPNIPQKDVAVYKDVTSIGVSTLDFSSVTKYKQLTEMGYENGSRWELDPAIM</sequence>
<protein>
    <submittedName>
        <fullName evidence="1">Uncharacterized protein</fullName>
    </submittedName>
</protein>
<name>A0ACC0XMH5_9ROSI</name>
<evidence type="ECO:0000313" key="1">
    <source>
        <dbReference type="EMBL" id="KAJ0020499.1"/>
    </source>
</evidence>
<dbReference type="Proteomes" id="UP001163603">
    <property type="component" value="Chromosome 11"/>
</dbReference>
<proteinExistence type="predicted"/>